<dbReference type="InParanoid" id="A0A2P5HRF6"/>
<proteinExistence type="predicted"/>
<evidence type="ECO:0000313" key="3">
    <source>
        <dbReference type="Proteomes" id="UP000094444"/>
    </source>
</evidence>
<evidence type="ECO:0000313" key="2">
    <source>
        <dbReference type="EMBL" id="POS72854.1"/>
    </source>
</evidence>
<protein>
    <submittedName>
        <fullName evidence="2">Uncharacterized protein</fullName>
    </submittedName>
</protein>
<dbReference type="AlphaFoldDB" id="A0A2P5HRF6"/>
<keyword evidence="3" id="KW-1185">Reference proteome</keyword>
<dbReference type="EMBL" id="MAVT02000911">
    <property type="protein sequence ID" value="POS72854.1"/>
    <property type="molecule type" value="Genomic_DNA"/>
</dbReference>
<organism evidence="2 3">
    <name type="scientific">Diaporthe helianthi</name>
    <dbReference type="NCBI Taxonomy" id="158607"/>
    <lineage>
        <taxon>Eukaryota</taxon>
        <taxon>Fungi</taxon>
        <taxon>Dikarya</taxon>
        <taxon>Ascomycota</taxon>
        <taxon>Pezizomycotina</taxon>
        <taxon>Sordariomycetes</taxon>
        <taxon>Sordariomycetidae</taxon>
        <taxon>Diaporthales</taxon>
        <taxon>Diaporthaceae</taxon>
        <taxon>Diaporthe</taxon>
    </lineage>
</organism>
<sequence length="134" mass="14259">MGLGTKSEAVFAMTVTLAGRPYNRDPLTGYGDDVETWKATCRQHESGQHQKAQSPTQHGGGGLQHDHASPSTRLVRMDNQGHGASVRISAATGPPTCDPWCYVDTLWTGLTPTSPSPISLSDVEGLQKLVAGIF</sequence>
<name>A0A2P5HRF6_DIAHE</name>
<evidence type="ECO:0000256" key="1">
    <source>
        <dbReference type="SAM" id="MobiDB-lite"/>
    </source>
</evidence>
<reference evidence="2" key="1">
    <citation type="submission" date="2017-09" db="EMBL/GenBank/DDBJ databases">
        <title>Polyketide synthases of a Diaporthe helianthi virulent isolate.</title>
        <authorList>
            <person name="Baroncelli R."/>
        </authorList>
    </citation>
    <scope>NUCLEOTIDE SEQUENCE [LARGE SCALE GENOMIC DNA]</scope>
    <source>
        <strain evidence="2">7/96</strain>
    </source>
</reference>
<feature type="region of interest" description="Disordered" evidence="1">
    <location>
        <begin position="39"/>
        <end position="74"/>
    </location>
</feature>
<dbReference type="Proteomes" id="UP000094444">
    <property type="component" value="Unassembled WGS sequence"/>
</dbReference>
<comment type="caution">
    <text evidence="2">The sequence shown here is derived from an EMBL/GenBank/DDBJ whole genome shotgun (WGS) entry which is preliminary data.</text>
</comment>
<accession>A0A2P5HRF6</accession>
<gene>
    <name evidence="2" type="ORF">DHEL01_v208751</name>
</gene>